<protein>
    <submittedName>
        <fullName evidence="3">Uncharacterized protein</fullName>
    </submittedName>
</protein>
<feature type="region of interest" description="Disordered" evidence="1">
    <location>
        <begin position="57"/>
        <end position="98"/>
    </location>
</feature>
<proteinExistence type="predicted"/>
<reference evidence="2" key="1">
    <citation type="journal article" date="2013" name="Genetics">
        <title>The draft genome and transcriptome of Panagrellus redivivus are shaped by the harsh demands of a free-living lifestyle.</title>
        <authorList>
            <person name="Srinivasan J."/>
            <person name="Dillman A.R."/>
            <person name="Macchietto M.G."/>
            <person name="Heikkinen L."/>
            <person name="Lakso M."/>
            <person name="Fracchia K.M."/>
            <person name="Antoshechkin I."/>
            <person name="Mortazavi A."/>
            <person name="Wong G."/>
            <person name="Sternberg P.W."/>
        </authorList>
    </citation>
    <scope>NUCLEOTIDE SEQUENCE [LARGE SCALE GENOMIC DNA]</scope>
    <source>
        <strain evidence="2">MT8872</strain>
    </source>
</reference>
<keyword evidence="2" id="KW-1185">Reference proteome</keyword>
<evidence type="ECO:0000313" key="3">
    <source>
        <dbReference type="WBParaSite" id="Pan_g10751.t1"/>
    </source>
</evidence>
<accession>A0A7E4UN70</accession>
<dbReference type="WBParaSite" id="Pan_g10751.t1">
    <property type="protein sequence ID" value="Pan_g10751.t1"/>
    <property type="gene ID" value="Pan_g10751"/>
</dbReference>
<dbReference type="AlphaFoldDB" id="A0A7E4UN70"/>
<evidence type="ECO:0000313" key="2">
    <source>
        <dbReference type="Proteomes" id="UP000492821"/>
    </source>
</evidence>
<evidence type="ECO:0000256" key="1">
    <source>
        <dbReference type="SAM" id="MobiDB-lite"/>
    </source>
</evidence>
<sequence>MESKPLEGRCALLVMRKKGKGTTKTDSIAQGFWHHQPRPHLGWMAGGRLIEREKLPTRSGRSRFLRGSRNRRFGEGRFRDDNDDTTRRWLDTTSSSVGGSLPSLKRVSIIISPRAPGRPVVTR</sequence>
<reference evidence="3" key="2">
    <citation type="submission" date="2020-10" db="UniProtKB">
        <authorList>
            <consortium name="WormBaseParasite"/>
        </authorList>
    </citation>
    <scope>IDENTIFICATION</scope>
</reference>
<feature type="compositionally biased region" description="Basic and acidic residues" evidence="1">
    <location>
        <begin position="72"/>
        <end position="90"/>
    </location>
</feature>
<feature type="compositionally biased region" description="Basic residues" evidence="1">
    <location>
        <begin position="60"/>
        <end position="71"/>
    </location>
</feature>
<name>A0A7E4UN70_PANRE</name>
<organism evidence="2 3">
    <name type="scientific">Panagrellus redivivus</name>
    <name type="common">Microworm</name>
    <dbReference type="NCBI Taxonomy" id="6233"/>
    <lineage>
        <taxon>Eukaryota</taxon>
        <taxon>Metazoa</taxon>
        <taxon>Ecdysozoa</taxon>
        <taxon>Nematoda</taxon>
        <taxon>Chromadorea</taxon>
        <taxon>Rhabditida</taxon>
        <taxon>Tylenchina</taxon>
        <taxon>Panagrolaimomorpha</taxon>
        <taxon>Panagrolaimoidea</taxon>
        <taxon>Panagrolaimidae</taxon>
        <taxon>Panagrellus</taxon>
    </lineage>
</organism>
<dbReference type="Proteomes" id="UP000492821">
    <property type="component" value="Unassembled WGS sequence"/>
</dbReference>